<protein>
    <submittedName>
        <fullName evidence="4">AraC family transcriptional regulator with amidase-like domain</fullName>
    </submittedName>
</protein>
<evidence type="ECO:0000313" key="4">
    <source>
        <dbReference type="EMBL" id="TDU91711.1"/>
    </source>
</evidence>
<sequence>MFDGVRLLDLTGPLEVFDVAAALGTGHRVTVCSPGGADITTSGGLRIGVQADAAALSAVDTLVVPGGERLVHERPDAALQAAIAQLAAGARRVASVCSGAFALAEAGLLDGKRAATHWRHIGTLRRRFPTVTVDEESIYVRDGRVLTSAGVSAGIDLALALVEEDAGDVVAHEIAKDLVVFMRRRGAQPQLSVPARTPRPRRDPLRLLCDEIAADPGTNHSLASMAARAGLSERHLSRLFKAQTGMTPTAYVLSVRREAALALVEAGETLGAAARRSGIGSEETLRRILRTGRD</sequence>
<dbReference type="InterPro" id="IPR002818">
    <property type="entry name" value="DJ-1/PfpI"/>
</dbReference>
<dbReference type="GO" id="GO:0003700">
    <property type="term" value="F:DNA-binding transcription factor activity"/>
    <property type="evidence" value="ECO:0007669"/>
    <property type="project" value="InterPro"/>
</dbReference>
<organism evidence="4 5">
    <name type="scientific">Kribbella voronezhensis</name>
    <dbReference type="NCBI Taxonomy" id="2512212"/>
    <lineage>
        <taxon>Bacteria</taxon>
        <taxon>Bacillati</taxon>
        <taxon>Actinomycetota</taxon>
        <taxon>Actinomycetes</taxon>
        <taxon>Propionibacteriales</taxon>
        <taxon>Kribbellaceae</taxon>
        <taxon>Kribbella</taxon>
    </lineage>
</organism>
<dbReference type="Gene3D" id="3.40.50.880">
    <property type="match status" value="1"/>
</dbReference>
<evidence type="ECO:0000313" key="5">
    <source>
        <dbReference type="Proteomes" id="UP000295151"/>
    </source>
</evidence>
<dbReference type="SUPFAM" id="SSF46689">
    <property type="entry name" value="Homeodomain-like"/>
    <property type="match status" value="1"/>
</dbReference>
<dbReference type="Pfam" id="PF12833">
    <property type="entry name" value="HTH_18"/>
    <property type="match status" value="1"/>
</dbReference>
<dbReference type="SMART" id="SM00342">
    <property type="entry name" value="HTH_ARAC"/>
    <property type="match status" value="1"/>
</dbReference>
<name>A0A4R7THD0_9ACTN</name>
<dbReference type="CDD" id="cd03137">
    <property type="entry name" value="GATase1_AraC_1"/>
    <property type="match status" value="1"/>
</dbReference>
<dbReference type="Gene3D" id="1.10.10.60">
    <property type="entry name" value="Homeodomain-like"/>
    <property type="match status" value="1"/>
</dbReference>
<accession>A0A4R7THD0</accession>
<keyword evidence="2" id="KW-0804">Transcription</keyword>
<dbReference type="GO" id="GO:0043565">
    <property type="term" value="F:sequence-specific DNA binding"/>
    <property type="evidence" value="ECO:0007669"/>
    <property type="project" value="InterPro"/>
</dbReference>
<dbReference type="SUPFAM" id="SSF52317">
    <property type="entry name" value="Class I glutamine amidotransferase-like"/>
    <property type="match status" value="1"/>
</dbReference>
<proteinExistence type="predicted"/>
<dbReference type="InterPro" id="IPR009057">
    <property type="entry name" value="Homeodomain-like_sf"/>
</dbReference>
<dbReference type="InterPro" id="IPR052158">
    <property type="entry name" value="INH-QAR"/>
</dbReference>
<evidence type="ECO:0000259" key="3">
    <source>
        <dbReference type="PROSITE" id="PS01124"/>
    </source>
</evidence>
<evidence type="ECO:0000256" key="2">
    <source>
        <dbReference type="ARBA" id="ARBA00023163"/>
    </source>
</evidence>
<dbReference type="Proteomes" id="UP000295151">
    <property type="component" value="Unassembled WGS sequence"/>
</dbReference>
<dbReference type="PANTHER" id="PTHR43130:SF3">
    <property type="entry name" value="HTH-TYPE TRANSCRIPTIONAL REGULATOR RV1931C"/>
    <property type="match status" value="1"/>
</dbReference>
<dbReference type="Pfam" id="PF01965">
    <property type="entry name" value="DJ-1_PfpI"/>
    <property type="match status" value="1"/>
</dbReference>
<dbReference type="PROSITE" id="PS01124">
    <property type="entry name" value="HTH_ARAC_FAMILY_2"/>
    <property type="match status" value="1"/>
</dbReference>
<gene>
    <name evidence="4" type="ORF">EV138_5323</name>
</gene>
<feature type="domain" description="HTH araC/xylS-type" evidence="3">
    <location>
        <begin position="202"/>
        <end position="294"/>
    </location>
</feature>
<comment type="caution">
    <text evidence="4">The sequence shown here is derived from an EMBL/GenBank/DDBJ whole genome shotgun (WGS) entry which is preliminary data.</text>
</comment>
<reference evidence="4 5" key="1">
    <citation type="submission" date="2019-03" db="EMBL/GenBank/DDBJ databases">
        <title>Genomic Encyclopedia of Type Strains, Phase III (KMG-III): the genomes of soil and plant-associated and newly described type strains.</title>
        <authorList>
            <person name="Whitman W."/>
        </authorList>
    </citation>
    <scope>NUCLEOTIDE SEQUENCE [LARGE SCALE GENOMIC DNA]</scope>
    <source>
        <strain evidence="4 5">VKM Ac-2575</strain>
    </source>
</reference>
<dbReference type="AlphaFoldDB" id="A0A4R7THD0"/>
<dbReference type="InterPro" id="IPR029062">
    <property type="entry name" value="Class_I_gatase-like"/>
</dbReference>
<dbReference type="InterPro" id="IPR018060">
    <property type="entry name" value="HTH_AraC"/>
</dbReference>
<evidence type="ECO:0000256" key="1">
    <source>
        <dbReference type="ARBA" id="ARBA00023015"/>
    </source>
</evidence>
<keyword evidence="1" id="KW-0805">Transcription regulation</keyword>
<dbReference type="EMBL" id="SOCE01000001">
    <property type="protein sequence ID" value="TDU91711.1"/>
    <property type="molecule type" value="Genomic_DNA"/>
</dbReference>
<dbReference type="PANTHER" id="PTHR43130">
    <property type="entry name" value="ARAC-FAMILY TRANSCRIPTIONAL REGULATOR"/>
    <property type="match status" value="1"/>
</dbReference>
<keyword evidence="5" id="KW-1185">Reference proteome</keyword>